<organism evidence="1 2">
    <name type="scientific">Solea senegalensis</name>
    <name type="common">Senegalese sole</name>
    <dbReference type="NCBI Taxonomy" id="28829"/>
    <lineage>
        <taxon>Eukaryota</taxon>
        <taxon>Metazoa</taxon>
        <taxon>Chordata</taxon>
        <taxon>Craniata</taxon>
        <taxon>Vertebrata</taxon>
        <taxon>Euteleostomi</taxon>
        <taxon>Actinopterygii</taxon>
        <taxon>Neopterygii</taxon>
        <taxon>Teleostei</taxon>
        <taxon>Neoteleostei</taxon>
        <taxon>Acanthomorphata</taxon>
        <taxon>Carangaria</taxon>
        <taxon>Pleuronectiformes</taxon>
        <taxon>Pleuronectoidei</taxon>
        <taxon>Soleidae</taxon>
        <taxon>Solea</taxon>
    </lineage>
</organism>
<proteinExistence type="predicted"/>
<reference evidence="1 2" key="1">
    <citation type="journal article" date="2021" name="Sci. Rep.">
        <title>Chromosome anchoring in Senegalese sole (Solea senegalensis) reveals sex-associated markers and genome rearrangements in flatfish.</title>
        <authorList>
            <person name="Guerrero-Cozar I."/>
            <person name="Gomez-Garrido J."/>
            <person name="Berbel C."/>
            <person name="Martinez-Blanch J.F."/>
            <person name="Alioto T."/>
            <person name="Claros M.G."/>
            <person name="Gagnaire P.A."/>
            <person name="Manchado M."/>
        </authorList>
    </citation>
    <scope>NUCLEOTIDE SEQUENCE [LARGE SCALE GENOMIC DNA]</scope>
    <source>
        <strain evidence="1">Sse05_10M</strain>
    </source>
</reference>
<keyword evidence="2" id="KW-1185">Reference proteome</keyword>
<dbReference type="AlphaFoldDB" id="A0AAV6Q053"/>
<evidence type="ECO:0000313" key="2">
    <source>
        <dbReference type="Proteomes" id="UP000693946"/>
    </source>
</evidence>
<dbReference type="EMBL" id="JAGKHQ010000020">
    <property type="protein sequence ID" value="KAG7479137.1"/>
    <property type="molecule type" value="Genomic_DNA"/>
</dbReference>
<name>A0AAV6Q053_SOLSE</name>
<gene>
    <name evidence="1" type="ORF">JOB18_019008</name>
</gene>
<sequence length="129" mass="14760">MRVICSLYLSVMSSSVPIEKNVLSKVPLLTRKEDNPSSKGEIMSDDRHDLSSAWCKLHYMSDTILINDMKNPTFRVSRWHNVIYVKCEGYLYSVTLSVVRLFEVGTLRSSQRMALPLENSVSRIFKSAL</sequence>
<dbReference type="Proteomes" id="UP000693946">
    <property type="component" value="Linkage Group LG8"/>
</dbReference>
<evidence type="ECO:0000313" key="1">
    <source>
        <dbReference type="EMBL" id="KAG7479137.1"/>
    </source>
</evidence>
<accession>A0AAV6Q053</accession>
<comment type="caution">
    <text evidence="1">The sequence shown here is derived from an EMBL/GenBank/DDBJ whole genome shotgun (WGS) entry which is preliminary data.</text>
</comment>
<protein>
    <submittedName>
        <fullName evidence="1">Uncharacterized protein</fullName>
    </submittedName>
</protein>